<evidence type="ECO:0000256" key="1">
    <source>
        <dbReference type="ARBA" id="ARBA00004123"/>
    </source>
</evidence>
<keyword evidence="9" id="KW-1185">Reference proteome</keyword>
<feature type="domain" description="Xylanolytic transcriptional activator regulatory" evidence="7">
    <location>
        <begin position="1174"/>
        <end position="1248"/>
    </location>
</feature>
<dbReference type="Proteomes" id="UP000237481">
    <property type="component" value="Unassembled WGS sequence"/>
</dbReference>
<evidence type="ECO:0000256" key="6">
    <source>
        <dbReference type="SAM" id="MobiDB-lite"/>
    </source>
</evidence>
<evidence type="ECO:0000256" key="5">
    <source>
        <dbReference type="ARBA" id="ARBA00023242"/>
    </source>
</evidence>
<dbReference type="InterPro" id="IPR007219">
    <property type="entry name" value="XnlR_reg_dom"/>
</dbReference>
<keyword evidence="3" id="KW-0805">Transcription regulation</keyword>
<evidence type="ECO:0000313" key="8">
    <source>
        <dbReference type="EMBL" id="POR38109.1"/>
    </source>
</evidence>
<proteinExistence type="predicted"/>
<dbReference type="InterPro" id="IPR013785">
    <property type="entry name" value="Aldolase_TIM"/>
</dbReference>
<dbReference type="Pfam" id="PF04082">
    <property type="entry name" value="Fungal_trans"/>
    <property type="match status" value="1"/>
</dbReference>
<dbReference type="InterPro" id="IPR050815">
    <property type="entry name" value="TF_fung"/>
</dbReference>
<keyword evidence="4" id="KW-0804">Transcription</keyword>
<evidence type="ECO:0000256" key="4">
    <source>
        <dbReference type="ARBA" id="ARBA00023163"/>
    </source>
</evidence>
<feature type="compositionally biased region" description="Polar residues" evidence="6">
    <location>
        <begin position="27"/>
        <end position="41"/>
    </location>
</feature>
<protein>
    <submittedName>
        <fullName evidence="8">Transcriptional regulatory protein</fullName>
    </submittedName>
</protein>
<feature type="region of interest" description="Disordered" evidence="6">
    <location>
        <begin position="534"/>
        <end position="557"/>
    </location>
</feature>
<dbReference type="GO" id="GO:0000981">
    <property type="term" value="F:DNA-binding transcription factor activity, RNA polymerase II-specific"/>
    <property type="evidence" value="ECO:0007669"/>
    <property type="project" value="InterPro"/>
</dbReference>
<evidence type="ECO:0000313" key="9">
    <source>
        <dbReference type="Proteomes" id="UP000237481"/>
    </source>
</evidence>
<feature type="region of interest" description="Disordered" evidence="6">
    <location>
        <begin position="1000"/>
        <end position="1043"/>
    </location>
</feature>
<dbReference type="GO" id="GO:0006351">
    <property type="term" value="P:DNA-templated transcription"/>
    <property type="evidence" value="ECO:0007669"/>
    <property type="project" value="InterPro"/>
</dbReference>
<dbReference type="GO" id="GO:0008270">
    <property type="term" value="F:zinc ion binding"/>
    <property type="evidence" value="ECO:0007669"/>
    <property type="project" value="InterPro"/>
</dbReference>
<feature type="compositionally biased region" description="Acidic residues" evidence="6">
    <location>
        <begin position="1015"/>
        <end position="1031"/>
    </location>
</feature>
<dbReference type="CDD" id="cd12148">
    <property type="entry name" value="fungal_TF_MHR"/>
    <property type="match status" value="1"/>
</dbReference>
<feature type="region of interest" description="Disordered" evidence="6">
    <location>
        <begin position="1"/>
        <end position="41"/>
    </location>
</feature>
<dbReference type="PANTHER" id="PTHR47338:SF4">
    <property type="entry name" value="ZN(II)2CYS6 TRANSCRIPTION FACTOR (EUROFUNG)"/>
    <property type="match status" value="1"/>
</dbReference>
<feature type="region of interest" description="Disordered" evidence="6">
    <location>
        <begin position="1546"/>
        <end position="1648"/>
    </location>
</feature>
<organism evidence="8 9">
    <name type="scientific">Tolypocladium paradoxum</name>
    <dbReference type="NCBI Taxonomy" id="94208"/>
    <lineage>
        <taxon>Eukaryota</taxon>
        <taxon>Fungi</taxon>
        <taxon>Dikarya</taxon>
        <taxon>Ascomycota</taxon>
        <taxon>Pezizomycotina</taxon>
        <taxon>Sordariomycetes</taxon>
        <taxon>Hypocreomycetidae</taxon>
        <taxon>Hypocreales</taxon>
        <taxon>Ophiocordycipitaceae</taxon>
        <taxon>Tolypocladium</taxon>
    </lineage>
</organism>
<keyword evidence="2" id="KW-0479">Metal-binding</keyword>
<evidence type="ECO:0000259" key="7">
    <source>
        <dbReference type="SMART" id="SM00906"/>
    </source>
</evidence>
<dbReference type="GO" id="GO:0005634">
    <property type="term" value="C:nucleus"/>
    <property type="evidence" value="ECO:0007669"/>
    <property type="project" value="UniProtKB-SubCell"/>
</dbReference>
<dbReference type="SUPFAM" id="SSF51569">
    <property type="entry name" value="Aldolase"/>
    <property type="match status" value="1"/>
</dbReference>
<comment type="caution">
    <text evidence="8">The sequence shown here is derived from an EMBL/GenBank/DDBJ whole genome shotgun (WGS) entry which is preliminary data.</text>
</comment>
<comment type="subcellular location">
    <subcellularLocation>
        <location evidence="1">Nucleus</location>
    </subcellularLocation>
</comment>
<feature type="compositionally biased region" description="Low complexity" evidence="6">
    <location>
        <begin position="1736"/>
        <end position="1749"/>
    </location>
</feature>
<accession>A0A2S4L6N8</accession>
<dbReference type="STRING" id="94208.A0A2S4L6N8"/>
<dbReference type="InterPro" id="IPR001381">
    <property type="entry name" value="DHquinase_I"/>
</dbReference>
<dbReference type="GO" id="GO:0003677">
    <property type="term" value="F:DNA binding"/>
    <property type="evidence" value="ECO:0007669"/>
    <property type="project" value="InterPro"/>
</dbReference>
<dbReference type="CDD" id="cd00502">
    <property type="entry name" value="DHQase_I"/>
    <property type="match status" value="1"/>
</dbReference>
<keyword evidence="5" id="KW-0539">Nucleus</keyword>
<dbReference type="Pfam" id="PF01487">
    <property type="entry name" value="DHquinase_I"/>
    <property type="match status" value="1"/>
</dbReference>
<dbReference type="GO" id="GO:0003855">
    <property type="term" value="F:3-dehydroquinate dehydratase activity"/>
    <property type="evidence" value="ECO:0007669"/>
    <property type="project" value="InterPro"/>
</dbReference>
<feature type="compositionally biased region" description="Polar residues" evidence="6">
    <location>
        <begin position="1592"/>
        <end position="1602"/>
    </location>
</feature>
<dbReference type="EMBL" id="PKSG01000169">
    <property type="protein sequence ID" value="POR38109.1"/>
    <property type="molecule type" value="Genomic_DNA"/>
</dbReference>
<gene>
    <name evidence="8" type="ORF">TPAR_01694</name>
</gene>
<reference evidence="8 9" key="1">
    <citation type="submission" date="2018-01" db="EMBL/GenBank/DDBJ databases">
        <title>Harnessing the power of phylogenomics to disentangle the directionality and signatures of interkingdom host jumping in the parasitic fungal genus Tolypocladium.</title>
        <authorList>
            <person name="Quandt C.A."/>
            <person name="Patterson W."/>
            <person name="Spatafora J.W."/>
        </authorList>
    </citation>
    <scope>NUCLEOTIDE SEQUENCE [LARGE SCALE GENOMIC DNA]</scope>
    <source>
        <strain evidence="8 9">NRBC 100945</strain>
    </source>
</reference>
<evidence type="ECO:0000256" key="3">
    <source>
        <dbReference type="ARBA" id="ARBA00023015"/>
    </source>
</evidence>
<evidence type="ECO:0000256" key="2">
    <source>
        <dbReference type="ARBA" id="ARBA00022723"/>
    </source>
</evidence>
<name>A0A2S4L6N8_9HYPO</name>
<dbReference type="OrthoDB" id="197068at2759"/>
<dbReference type="Gene3D" id="3.20.20.70">
    <property type="entry name" value="Aldolase class I"/>
    <property type="match status" value="1"/>
</dbReference>
<sequence length="1791" mass="194626">MAAVQQLLATPSPGPSPGPSPVRGLNGNATTTSMDIDNRTSQSPVMLHGRSLRGAPEEGDRRIVVIVYGHGQEQVVSVFAEVLRKPFMLKSGFKDVTPDEHGHVIGIPAGEAKADVETRNRELVVAINAHCVNLGMPPDFQLSTHCDYECLYTESQSFRRYLARFISFTLGQISHHEELMAKPRTYFMSTTFPDVRAALPNLDILTVGSDAVEIRVDLLREPLGNDTFAKVPSLSYVGEQVMLLRQRTELPIIFTTRCTNENGRFPMDNPDIYYQYLYKAIQWGVEYIDVELWLPEAIRRDLYERRGNSRIMSAFHDFSGTFQWPSAYALDVFQRSCPYADLVKMNVIINEYKENFELEYFRSKIRSEFPDAPPFSAVNMMEVGQISRTLNKVFTPITHPLLPLIAAPGQMSTAEIHGALAMLGQLPKKNIFGISIAAFRSAVPQAPFYEKCFNELGLPHHFAVVERQPNNFAGMEAWCNQKDFGGAYLDPGVSVQTLTKHNKFFASLNDGRGPTLTEAARATGIVDTIVVKAASSASSTPPSMPSGPPRRPSDILTPHRQPGLSSNASLIFDNASWRGILHTLTRDLAPSAYFGRSAVVLASASDGAAPAFYALKALKIAKIYTVGFRTPPALARNAPPIEQFISMESLQRARSVADESAPFVIASALGPEKSNLVCMLVRVFGAAGPQGGSNTKKVFLNLADVTAQSKNDPSETAEKSGFTAYGAADVAAFSTVESLRILATLGTSLRLRAAIASAAPTRDHGASICRRCRPVPVLPIDQQRRGRRREGLRLRCRREEHSRGCAVDARCSDRTWAAQLDLIASLAFATEAPVSLRPPAPLDADGARGHRQQRAGYRPTLSLACDEPLVAHARRSASCGRPPAAGEHRAPPSAAPDQRAARVDELQVMPQAKGAVSLPHVDARTCPCVYGESASTSILWSTLLPARCLPVHGASPAPRAIAGLPANLVRDTDAVPKKRGPKTDVLEALLKRVDGLEAKLKEKNAEGSSSKAGESAEDEAADEADTEEPETIEPPPKRIATDTIKSPVADLAAMYPSGPVISSEVPASPVQTDAFLHTYFTRFHGKPYYILDESSVRQRMQLNQLPDYLCYAIWAVAARHTPHPHGHHAAATVSEDYAATARRIIDTDEPSVDALQALLLLVLAFVAAGKGKKAHMLMTSAIGMTMALELHREQDAQAQVTPVERELRRRLFWTCYLLDRFLTCGSKRSSLIRDKSIALRLPSWCPEPAMLAVDGDFFQRGSNLQYIHGTGKKSQGSTGMLIDITRILGIANRYLAAGGVKGDSHFPWHSLSTLSRIRQELDFWASGTGDMFSGLHGLFRQPEAIILVLSKLIYHLIHCLVYRPFLPIDLAELAGNGQHQSWQIEATNMCFLHANAIAELTDFARQAGTIEWPALVGYCICTAATVHIHGAHYSSPSASGEMNVFSSSGEFLSREMELLSELRYAWANVLHQRETLQGIYTAHCELVNALAGNAMRYTPGFHLEDFFDRYSNIGGPGGKSYLFDPAHLSLSDTVADFVVPSYASSELTGTQGGGATDRSNIKRKNAVSSSQKRQDMRAPAVIESQALGIPSPAQSRTMSYQTGLLPRSPTGPAPMQQHTEKPLPQQYTSSPRNPMDHAIPNSATSAPGSTYGILPTTPGTTSQGMPALTGTGYSPYGYGSGLTPNNTGHASMNDNTGYDPMFGTLPTNAFTSPAAWQGDDGQQHNMHLLNSGVAAPSPGTKSTSGSTGTAQTDEKDPFLSLLEQLAEDDQRFNNGSGNEFDFFLTGNGGNA</sequence>
<feature type="region of interest" description="Disordered" evidence="6">
    <location>
        <begin position="1731"/>
        <end position="1758"/>
    </location>
</feature>
<dbReference type="SMART" id="SM00906">
    <property type="entry name" value="Fungal_trans"/>
    <property type="match status" value="1"/>
</dbReference>
<feature type="region of interest" description="Disordered" evidence="6">
    <location>
        <begin position="876"/>
        <end position="901"/>
    </location>
</feature>
<dbReference type="PANTHER" id="PTHR47338">
    <property type="entry name" value="ZN(II)2CYS6 TRANSCRIPTION FACTOR (EUROFUNG)-RELATED"/>
    <property type="match status" value="1"/>
</dbReference>